<dbReference type="OrthoDB" id="6723674at2759"/>
<gene>
    <name evidence="3" type="ORF">CBR_g12694</name>
</gene>
<feature type="region of interest" description="Disordered" evidence="1">
    <location>
        <begin position="598"/>
        <end position="641"/>
    </location>
</feature>
<organism evidence="3 4">
    <name type="scientific">Chara braunii</name>
    <name type="common">Braun's stonewort</name>
    <dbReference type="NCBI Taxonomy" id="69332"/>
    <lineage>
        <taxon>Eukaryota</taxon>
        <taxon>Viridiplantae</taxon>
        <taxon>Streptophyta</taxon>
        <taxon>Charophyceae</taxon>
        <taxon>Charales</taxon>
        <taxon>Characeae</taxon>
        <taxon>Chara</taxon>
    </lineage>
</organism>
<dbReference type="AlphaFoldDB" id="A0A388KSC3"/>
<feature type="compositionally biased region" description="Polar residues" evidence="1">
    <location>
        <begin position="202"/>
        <end position="217"/>
    </location>
</feature>
<dbReference type="Proteomes" id="UP000265515">
    <property type="component" value="Unassembled WGS sequence"/>
</dbReference>
<dbReference type="PANTHER" id="PTHR33492:SF11">
    <property type="entry name" value="OS04G0670900 PROTEIN"/>
    <property type="match status" value="1"/>
</dbReference>
<feature type="region of interest" description="Disordered" evidence="1">
    <location>
        <begin position="37"/>
        <end position="65"/>
    </location>
</feature>
<dbReference type="InterPro" id="IPR001005">
    <property type="entry name" value="SANT/Myb"/>
</dbReference>
<feature type="region of interest" description="Disordered" evidence="1">
    <location>
        <begin position="482"/>
        <end position="545"/>
    </location>
</feature>
<feature type="domain" description="Myb-like" evidence="2">
    <location>
        <begin position="355"/>
        <end position="426"/>
    </location>
</feature>
<protein>
    <recommendedName>
        <fullName evidence="2">Myb-like domain-containing protein</fullName>
    </recommendedName>
</protein>
<feature type="region of interest" description="Disordered" evidence="1">
    <location>
        <begin position="78"/>
        <end position="114"/>
    </location>
</feature>
<keyword evidence="4" id="KW-1185">Reference proteome</keyword>
<evidence type="ECO:0000256" key="1">
    <source>
        <dbReference type="SAM" id="MobiDB-lite"/>
    </source>
</evidence>
<evidence type="ECO:0000259" key="2">
    <source>
        <dbReference type="PROSITE" id="PS50090"/>
    </source>
</evidence>
<dbReference type="Pfam" id="PF13837">
    <property type="entry name" value="Myb_DNA-bind_4"/>
    <property type="match status" value="1"/>
</dbReference>
<feature type="region of interest" description="Disordered" evidence="1">
    <location>
        <begin position="143"/>
        <end position="217"/>
    </location>
</feature>
<evidence type="ECO:0000313" key="3">
    <source>
        <dbReference type="EMBL" id="GBG72975.1"/>
    </source>
</evidence>
<feature type="compositionally biased region" description="Low complexity" evidence="1">
    <location>
        <begin position="608"/>
        <end position="620"/>
    </location>
</feature>
<feature type="compositionally biased region" description="Low complexity" evidence="1">
    <location>
        <begin position="523"/>
        <end position="532"/>
    </location>
</feature>
<dbReference type="InterPro" id="IPR044822">
    <property type="entry name" value="Myb_DNA-bind_4"/>
</dbReference>
<dbReference type="PROSITE" id="PS50090">
    <property type="entry name" value="MYB_LIKE"/>
    <property type="match status" value="1"/>
</dbReference>
<dbReference type="PANTHER" id="PTHR33492">
    <property type="entry name" value="OSJNBA0043A12.37 PROTEIN-RELATED"/>
    <property type="match status" value="1"/>
</dbReference>
<dbReference type="Gramene" id="GBG72975">
    <property type="protein sequence ID" value="GBG72975"/>
    <property type="gene ID" value="CBR_g12694"/>
</dbReference>
<accession>A0A388KSC3</accession>
<feature type="compositionally biased region" description="Low complexity" evidence="1">
    <location>
        <begin position="504"/>
        <end position="514"/>
    </location>
</feature>
<name>A0A388KSC3_CHABU</name>
<feature type="region of interest" description="Disordered" evidence="1">
    <location>
        <begin position="281"/>
        <end position="361"/>
    </location>
</feature>
<dbReference type="Gene3D" id="1.10.10.60">
    <property type="entry name" value="Homeodomain-like"/>
    <property type="match status" value="1"/>
</dbReference>
<dbReference type="EMBL" id="BFEA01000175">
    <property type="protein sequence ID" value="GBG72975.1"/>
    <property type="molecule type" value="Genomic_DNA"/>
</dbReference>
<comment type="caution">
    <text evidence="3">The sequence shown here is derived from an EMBL/GenBank/DDBJ whole genome shotgun (WGS) entry which is preliminary data.</text>
</comment>
<feature type="compositionally biased region" description="Low complexity" evidence="1">
    <location>
        <begin position="153"/>
        <end position="162"/>
    </location>
</feature>
<sequence length="862" mass="93527">MADIFRKLPLLLLAVFLLVVVVVLHVCFIGNAPRRRRRRTSPMKAVRTDSGQGSPRGGGEQVVSGRVARSSSPACRLSLGVGNSSLPPHLQPLPDSSDEEEREGRARTVPLGSGSTQEWSWTELFGGSGGVHGQSCTELLAPGLDGEEGHGGSNLSSGLSTGRCESQSRTVIVNPHVGDGGGKLTDVDRSSKSAGAQKWQGRATSISRSTQGRRSFMQSPALVSAASNLGRRRGIVEEGGGYLDDVVDDHDGRLVWAEERRKIREGREEAIRRGVERLRMDRQAEEVEEPHAGLPSEDDDDDGAGEAGDGNGGYASPSQNSDGGGKGGKTKATSGNGRGPKKAQAKANDGEGDGDPEEKRNSWSVEHIIALIWAKRDQDAHLQGMGHAYARMKPREWKWNDVARRLKNVGVDRKLEKCGKKWDNLMQQFKKVHHFQSPSGGIDFFQLNGKERARHDFNFNMDRAVYDEIEGSSGFNETIYPKNVADTGARGGVRLPSTTTADPEAIGDADACAGGEDEDEGSTRGSSQTSGSPHGFGKRKSTRQQTFEAMTECMDKHGALMAATMESASKRQCSIQLRQCEALEAEVQVQKTHYAAFDETPSSKRSEQAVGVASSSQAVADPSTMRSPASQPPGGAVQGASAMADVAKAGDGGAEGEDDEPLVKKLRGQRPEAKVMEVAARLWTDDIRSIPQKKIEDASELRAAKERALKVESIAKRAIHGWIFKSDSRHKGYHLAYQYALNHVATDMARAMWALEDWRSLVSPMAIRNMLELGMKLPLWFVGANVVDRHQHNECAAYQEAISQSFVRDFTNVVEVAQAMDSGRVSYERLKSLAEAMRYLLAAAAAWIMRMAGDDARSHFDA</sequence>
<evidence type="ECO:0000313" key="4">
    <source>
        <dbReference type="Proteomes" id="UP000265515"/>
    </source>
</evidence>
<reference evidence="3 4" key="1">
    <citation type="journal article" date="2018" name="Cell">
        <title>The Chara Genome: Secondary Complexity and Implications for Plant Terrestrialization.</title>
        <authorList>
            <person name="Nishiyama T."/>
            <person name="Sakayama H."/>
            <person name="Vries J.D."/>
            <person name="Buschmann H."/>
            <person name="Saint-Marcoux D."/>
            <person name="Ullrich K.K."/>
            <person name="Haas F.B."/>
            <person name="Vanderstraeten L."/>
            <person name="Becker D."/>
            <person name="Lang D."/>
            <person name="Vosolsobe S."/>
            <person name="Rombauts S."/>
            <person name="Wilhelmsson P.K.I."/>
            <person name="Janitza P."/>
            <person name="Kern R."/>
            <person name="Heyl A."/>
            <person name="Rumpler F."/>
            <person name="Villalobos L.I.A.C."/>
            <person name="Clay J.M."/>
            <person name="Skokan R."/>
            <person name="Toyoda A."/>
            <person name="Suzuki Y."/>
            <person name="Kagoshima H."/>
            <person name="Schijlen E."/>
            <person name="Tajeshwar N."/>
            <person name="Catarino B."/>
            <person name="Hetherington A.J."/>
            <person name="Saltykova A."/>
            <person name="Bonnot C."/>
            <person name="Breuninger H."/>
            <person name="Symeonidi A."/>
            <person name="Radhakrishnan G.V."/>
            <person name="Van Nieuwerburgh F."/>
            <person name="Deforce D."/>
            <person name="Chang C."/>
            <person name="Karol K.G."/>
            <person name="Hedrich R."/>
            <person name="Ulvskov P."/>
            <person name="Glockner G."/>
            <person name="Delwiche C.F."/>
            <person name="Petrasek J."/>
            <person name="Van de Peer Y."/>
            <person name="Friml J."/>
            <person name="Beilby M."/>
            <person name="Dolan L."/>
            <person name="Kohara Y."/>
            <person name="Sugano S."/>
            <person name="Fujiyama A."/>
            <person name="Delaux P.-M."/>
            <person name="Quint M."/>
            <person name="TheiBen G."/>
            <person name="Hagemann M."/>
            <person name="Harholt J."/>
            <person name="Dunand C."/>
            <person name="Zachgo S."/>
            <person name="Langdale J."/>
            <person name="Maumus F."/>
            <person name="Straeten D.V.D."/>
            <person name="Gould S.B."/>
            <person name="Rensing S.A."/>
        </authorList>
    </citation>
    <scope>NUCLEOTIDE SEQUENCE [LARGE SCALE GENOMIC DNA]</scope>
    <source>
        <strain evidence="3 4">S276</strain>
    </source>
</reference>
<proteinExistence type="predicted"/>
<feature type="compositionally biased region" description="Basic and acidic residues" evidence="1">
    <location>
        <begin position="281"/>
        <end position="291"/>
    </location>
</feature>